<dbReference type="Pfam" id="PF18074">
    <property type="entry name" value="PriA_C"/>
    <property type="match status" value="1"/>
</dbReference>
<dbReference type="InterPro" id="IPR011545">
    <property type="entry name" value="DEAD/DEAH_box_helicase_dom"/>
</dbReference>
<protein>
    <recommendedName>
        <fullName evidence="12">Replication restart protein PriA</fullName>
    </recommendedName>
    <alternativeName>
        <fullName evidence="12">ATP-dependent DNA helicase PriA</fullName>
        <ecNumber evidence="12">5.6.2.4</ecNumber>
    </alternativeName>
    <alternativeName>
        <fullName evidence="12">DNA 3'-5' helicase PriA</fullName>
    </alternativeName>
</protein>
<comment type="function">
    <text evidence="12">Initiates the restart of stalled replication forks, which reloads the replicative helicase on sites other than the origin of replication. Recognizes and binds to abandoned replication forks and remodels them to uncover a helicase loading site. Promotes assembly of the primosome at these replication forks.</text>
</comment>
<evidence type="ECO:0000259" key="13">
    <source>
        <dbReference type="PROSITE" id="PS51192"/>
    </source>
</evidence>
<keyword evidence="5 12" id="KW-0378">Hydrolase</keyword>
<dbReference type="GO" id="GO:0003677">
    <property type="term" value="F:DNA binding"/>
    <property type="evidence" value="ECO:0007669"/>
    <property type="project" value="UniProtKB-UniRule"/>
</dbReference>
<dbReference type="EMBL" id="AP023421">
    <property type="protein sequence ID" value="BCK85796.1"/>
    <property type="molecule type" value="Genomic_DNA"/>
</dbReference>
<feature type="binding site" evidence="12">
    <location>
        <position position="526"/>
    </location>
    <ligand>
        <name>Zn(2+)</name>
        <dbReference type="ChEBI" id="CHEBI:29105"/>
        <label>1</label>
    </ligand>
</feature>
<keyword evidence="7 12" id="KW-0862">Zinc</keyword>
<dbReference type="SMART" id="SM00487">
    <property type="entry name" value="DEXDc"/>
    <property type="match status" value="1"/>
</dbReference>
<dbReference type="GO" id="GO:0005524">
    <property type="term" value="F:ATP binding"/>
    <property type="evidence" value="ECO:0007669"/>
    <property type="project" value="UniProtKB-UniRule"/>
</dbReference>
<keyword evidence="3 12" id="KW-0479">Metal-binding</keyword>
<dbReference type="Pfam" id="PF18319">
    <property type="entry name" value="Zn_ribbon_PriA"/>
    <property type="match status" value="1"/>
</dbReference>
<dbReference type="PROSITE" id="PS51192">
    <property type="entry name" value="HELICASE_ATP_BIND_1"/>
    <property type="match status" value="1"/>
</dbReference>
<dbReference type="GO" id="GO:0006270">
    <property type="term" value="P:DNA replication initiation"/>
    <property type="evidence" value="ECO:0007669"/>
    <property type="project" value="TreeGrafter"/>
</dbReference>
<evidence type="ECO:0000256" key="5">
    <source>
        <dbReference type="ARBA" id="ARBA00022801"/>
    </source>
</evidence>
<keyword evidence="6 12" id="KW-0347">Helicase</keyword>
<dbReference type="Pfam" id="PF00270">
    <property type="entry name" value="DEAD"/>
    <property type="match status" value="1"/>
</dbReference>
<keyword evidence="2 12" id="KW-0235">DNA replication</keyword>
<dbReference type="InterPro" id="IPR014001">
    <property type="entry name" value="Helicase_ATP-bd"/>
</dbReference>
<feature type="binding site" evidence="12">
    <location>
        <position position="529"/>
    </location>
    <ligand>
        <name>Zn(2+)</name>
        <dbReference type="ChEBI" id="CHEBI:29105"/>
        <label>1</label>
    </ligand>
</feature>
<dbReference type="InterPro" id="IPR041222">
    <property type="entry name" value="PriA_3primeBD"/>
</dbReference>
<dbReference type="GO" id="GO:0006310">
    <property type="term" value="P:DNA recombination"/>
    <property type="evidence" value="ECO:0007669"/>
    <property type="project" value="InterPro"/>
</dbReference>
<gene>
    <name evidence="12 15" type="primary">priA</name>
    <name evidence="15" type="ORF">MM59RIKEN_31150</name>
</gene>
<keyword evidence="4 12" id="KW-0547">Nucleotide-binding</keyword>
<proteinExistence type="inferred from homology"/>
<keyword evidence="10 12" id="KW-0413">Isomerase</keyword>
<feature type="binding site" evidence="12">
    <location>
        <position position="569"/>
    </location>
    <ligand>
        <name>Zn(2+)</name>
        <dbReference type="ChEBI" id="CHEBI:29105"/>
        <label>1</label>
    </ligand>
</feature>
<evidence type="ECO:0000256" key="4">
    <source>
        <dbReference type="ARBA" id="ARBA00022741"/>
    </source>
</evidence>
<dbReference type="InterPro" id="IPR041236">
    <property type="entry name" value="PriA_C"/>
</dbReference>
<dbReference type="SUPFAM" id="SSF52540">
    <property type="entry name" value="P-loop containing nucleoside triphosphate hydrolases"/>
    <property type="match status" value="2"/>
</dbReference>
<dbReference type="InterPro" id="IPR005259">
    <property type="entry name" value="PriA"/>
</dbReference>
<dbReference type="NCBIfam" id="TIGR00595">
    <property type="entry name" value="priA"/>
    <property type="match status" value="1"/>
</dbReference>
<geneLocation type="plasmid" evidence="15 16">
    <name>pMM59_01</name>
</geneLocation>
<evidence type="ECO:0000256" key="12">
    <source>
        <dbReference type="HAMAP-Rule" id="MF_00983"/>
    </source>
</evidence>
<dbReference type="SMART" id="SM00490">
    <property type="entry name" value="HELICc"/>
    <property type="match status" value="1"/>
</dbReference>
<dbReference type="KEGG" id="pfaa:MM59RIKEN_31150"/>
<reference evidence="15" key="1">
    <citation type="submission" date="2020-09" db="EMBL/GenBank/DDBJ databases">
        <title>New species isolated from human feces.</title>
        <authorList>
            <person name="Kitahara M."/>
            <person name="Shigeno Y."/>
            <person name="Shime M."/>
            <person name="Matsumoto Y."/>
            <person name="Nakamura S."/>
            <person name="Motooka D."/>
            <person name="Fukuoka S."/>
            <person name="Nishikawa H."/>
            <person name="Benno Y."/>
        </authorList>
    </citation>
    <scope>NUCLEOTIDE SEQUENCE</scope>
    <source>
        <strain evidence="15">MM59</strain>
        <plasmid evidence="15">pMM59_01</plasmid>
    </source>
</reference>
<evidence type="ECO:0000256" key="9">
    <source>
        <dbReference type="ARBA" id="ARBA00023125"/>
    </source>
</evidence>
<evidence type="ECO:0000313" key="16">
    <source>
        <dbReference type="Proteomes" id="UP000679848"/>
    </source>
</evidence>
<dbReference type="CDD" id="cd17929">
    <property type="entry name" value="DEXHc_priA"/>
    <property type="match status" value="1"/>
</dbReference>
<dbReference type="EC" id="5.6.2.4" evidence="12"/>
<dbReference type="FunFam" id="3.40.50.300:FF:000489">
    <property type="entry name" value="Primosome assembly protein PriA"/>
    <property type="match status" value="1"/>
</dbReference>
<feature type="domain" description="Helicase ATP-binding" evidence="13">
    <location>
        <begin position="298"/>
        <end position="464"/>
    </location>
</feature>
<dbReference type="Pfam" id="PF00271">
    <property type="entry name" value="Helicase_C"/>
    <property type="match status" value="1"/>
</dbReference>
<evidence type="ECO:0000313" key="15">
    <source>
        <dbReference type="EMBL" id="BCK85796.1"/>
    </source>
</evidence>
<dbReference type="Gene3D" id="3.40.1440.60">
    <property type="entry name" value="PriA, 3(prime) DNA-binding domain"/>
    <property type="match status" value="1"/>
</dbReference>
<dbReference type="InterPro" id="IPR040498">
    <property type="entry name" value="PriA_CRR"/>
</dbReference>
<sequence length="822" mass="91505">METAVIVKVAVSAAPYSIDKPYDYWVPEPFSDSALLGVRVTVPFGRGNRTSEGIILARAIGIKRKTLKPISSLLDREPVLDQDGIALAIWMRQRYFCTLFEAVKTILPAGLWYRLREVWRLKNPELDRLSADRMSSSIPRAFPILDILYAAGGSADAETLRAACGEQTDAVLRALQKAEVVVCETAAKRKIGDKSRRMAELSMSAEEALALVEPRRRSAPQRYEVVRLLAAAGRTSAADICYFTGASMRTLRGLEKAGILTFSEEELLRLPIQRQVGPAPPIVLNPEQQAAFDTLTALLSSGQPEAALLHGVTGSGKTLVYLRLVQEVLRKGRTAIVLVPEIVLTPQMMRKFSAYLGETVAMLHSSLRMGERYDQWKRIRRGEIRVVLGTRSAIFAPLKNLGVVILDEEQESSYQSENPPRYHAREIAKFLCARNQALLVLGSATPAVETAYGAESGAYREVLLRQRYNARSLPRVTVADLRQDIRNGRAGMIGEILQAELIENLERGEQSILLLNRRGSSRMLLCGECGHVPECPRCSVPLTYHSANGRLMCHYCGHSERAPESCPACGGRMKQIGAGTQKVEEELHELLPGVGVLRMDADTVSNGHEMILNRFEQEHVPILLGTQMVAKGLDFEDVTLVGVLSADISLYMDHYRAAERTFNLLTQVVGRAGRGSRPGRAVIQTYTPDNEVIQSAARQDYKSFYQSELRMRRMRRYPPFADLFTFTVSGPEEGNVLRAAIGVREALRQICRLPELAADEPEVLGPAPAPVLKVNNRYRYRILLIGRNNRQTREQVSWLLKRFAGDRANRGTNLFVDCNPLE</sequence>
<feature type="binding site" evidence="12">
    <location>
        <position position="538"/>
    </location>
    <ligand>
        <name>Zn(2+)</name>
        <dbReference type="ChEBI" id="CHEBI:29105"/>
        <label>2</label>
    </ligand>
</feature>
<dbReference type="GO" id="GO:0006269">
    <property type="term" value="P:DNA replication, synthesis of primer"/>
    <property type="evidence" value="ECO:0007669"/>
    <property type="project" value="UniProtKB-KW"/>
</dbReference>
<dbReference type="CDD" id="cd18804">
    <property type="entry name" value="SF2_C_priA"/>
    <property type="match status" value="1"/>
</dbReference>
<dbReference type="HAMAP" id="MF_00983">
    <property type="entry name" value="PriA"/>
    <property type="match status" value="1"/>
</dbReference>
<evidence type="ECO:0000259" key="14">
    <source>
        <dbReference type="PROSITE" id="PS51194"/>
    </source>
</evidence>
<feature type="binding site" evidence="12">
    <location>
        <position position="553"/>
    </location>
    <ligand>
        <name>Zn(2+)</name>
        <dbReference type="ChEBI" id="CHEBI:29105"/>
        <label>2</label>
    </ligand>
</feature>
<keyword evidence="15" id="KW-0614">Plasmid</keyword>
<dbReference type="InterPro" id="IPR042115">
    <property type="entry name" value="PriA_3primeBD_sf"/>
</dbReference>
<comment type="subunit">
    <text evidence="12">Component of the replication restart primosome.</text>
</comment>
<comment type="catalytic activity">
    <reaction evidence="12">
        <text>Couples ATP hydrolysis with the unwinding of duplex DNA by translocating in the 3'-5' direction.</text>
        <dbReference type="EC" id="5.6.2.4"/>
    </reaction>
</comment>
<dbReference type="InterPro" id="IPR001650">
    <property type="entry name" value="Helicase_C-like"/>
</dbReference>
<comment type="cofactor">
    <cofactor evidence="12">
        <name>Zn(2+)</name>
        <dbReference type="ChEBI" id="CHEBI:29105"/>
    </cofactor>
    <text evidence="12">Binds 2 zinc ions per subunit.</text>
</comment>
<keyword evidence="1 12" id="KW-0639">Primosome</keyword>
<dbReference type="Pfam" id="PF17764">
    <property type="entry name" value="PriA_3primeBD"/>
    <property type="match status" value="1"/>
</dbReference>
<keyword evidence="9 12" id="KW-0238">DNA-binding</keyword>
<evidence type="ECO:0000256" key="6">
    <source>
        <dbReference type="ARBA" id="ARBA00022806"/>
    </source>
</evidence>
<keyword evidence="8 12" id="KW-0067">ATP-binding</keyword>
<dbReference type="InterPro" id="IPR027417">
    <property type="entry name" value="P-loop_NTPase"/>
</dbReference>
<dbReference type="GO" id="GO:0043138">
    <property type="term" value="F:3'-5' DNA helicase activity"/>
    <property type="evidence" value="ECO:0007669"/>
    <property type="project" value="UniProtKB-EC"/>
</dbReference>
<dbReference type="AlphaFoldDB" id="A0A830QSF2"/>
<feature type="binding site" evidence="12">
    <location>
        <position position="535"/>
    </location>
    <ligand>
        <name>Zn(2+)</name>
        <dbReference type="ChEBI" id="CHEBI:29105"/>
        <label>2</label>
    </ligand>
</feature>
<evidence type="ECO:0000256" key="10">
    <source>
        <dbReference type="ARBA" id="ARBA00023235"/>
    </source>
</evidence>
<keyword evidence="16" id="KW-1185">Reference proteome</keyword>
<name>A0A830QSF2_9FIRM</name>
<dbReference type="RefSeq" id="WP_213543787.1">
    <property type="nucleotide sequence ID" value="NZ_AP023421.1"/>
</dbReference>
<feature type="binding site" evidence="12">
    <location>
        <position position="566"/>
    </location>
    <ligand>
        <name>Zn(2+)</name>
        <dbReference type="ChEBI" id="CHEBI:29105"/>
        <label>1</label>
    </ligand>
</feature>
<dbReference type="PANTHER" id="PTHR30580">
    <property type="entry name" value="PRIMOSOMAL PROTEIN N"/>
    <property type="match status" value="1"/>
</dbReference>
<evidence type="ECO:0000256" key="1">
    <source>
        <dbReference type="ARBA" id="ARBA00022515"/>
    </source>
</evidence>
<feature type="domain" description="Helicase C-terminal" evidence="14">
    <location>
        <begin position="561"/>
        <end position="712"/>
    </location>
</feature>
<dbReference type="Gene3D" id="3.40.50.300">
    <property type="entry name" value="P-loop containing nucleotide triphosphate hydrolases"/>
    <property type="match status" value="2"/>
</dbReference>
<dbReference type="GO" id="GO:1990077">
    <property type="term" value="C:primosome complex"/>
    <property type="evidence" value="ECO:0007669"/>
    <property type="project" value="UniProtKB-UniRule"/>
</dbReference>
<evidence type="ECO:0000256" key="8">
    <source>
        <dbReference type="ARBA" id="ARBA00022840"/>
    </source>
</evidence>
<organism evidence="15 16">
    <name type="scientific">Pusillibacter faecalis</name>
    <dbReference type="NCBI Taxonomy" id="2714358"/>
    <lineage>
        <taxon>Bacteria</taxon>
        <taxon>Bacillati</taxon>
        <taxon>Bacillota</taxon>
        <taxon>Clostridia</taxon>
        <taxon>Eubacteriales</taxon>
        <taxon>Oscillospiraceae</taxon>
        <taxon>Pusillibacter</taxon>
    </lineage>
</organism>
<feature type="binding site" evidence="12">
    <location>
        <position position="556"/>
    </location>
    <ligand>
        <name>Zn(2+)</name>
        <dbReference type="ChEBI" id="CHEBI:29105"/>
        <label>2</label>
    </ligand>
</feature>
<evidence type="ECO:0000256" key="3">
    <source>
        <dbReference type="ARBA" id="ARBA00022723"/>
    </source>
</evidence>
<comment type="catalytic activity">
    <reaction evidence="11 12">
        <text>ATP + H2O = ADP + phosphate + H(+)</text>
        <dbReference type="Rhea" id="RHEA:13065"/>
        <dbReference type="ChEBI" id="CHEBI:15377"/>
        <dbReference type="ChEBI" id="CHEBI:15378"/>
        <dbReference type="ChEBI" id="CHEBI:30616"/>
        <dbReference type="ChEBI" id="CHEBI:43474"/>
        <dbReference type="ChEBI" id="CHEBI:456216"/>
        <dbReference type="EC" id="5.6.2.4"/>
    </reaction>
</comment>
<evidence type="ECO:0000256" key="11">
    <source>
        <dbReference type="ARBA" id="ARBA00048988"/>
    </source>
</evidence>
<evidence type="ECO:0000256" key="7">
    <source>
        <dbReference type="ARBA" id="ARBA00022833"/>
    </source>
</evidence>
<comment type="similarity">
    <text evidence="12">Belongs to the helicase family. PriA subfamily.</text>
</comment>
<accession>A0A830QSF2</accession>
<dbReference type="PROSITE" id="PS51194">
    <property type="entry name" value="HELICASE_CTER"/>
    <property type="match status" value="1"/>
</dbReference>
<dbReference type="Proteomes" id="UP000679848">
    <property type="component" value="Plasmid pMM59_01"/>
</dbReference>
<evidence type="ECO:0000256" key="2">
    <source>
        <dbReference type="ARBA" id="ARBA00022705"/>
    </source>
</evidence>
<dbReference type="GO" id="GO:0016787">
    <property type="term" value="F:hydrolase activity"/>
    <property type="evidence" value="ECO:0007669"/>
    <property type="project" value="UniProtKB-KW"/>
</dbReference>
<dbReference type="GO" id="GO:0008270">
    <property type="term" value="F:zinc ion binding"/>
    <property type="evidence" value="ECO:0007669"/>
    <property type="project" value="UniProtKB-UniRule"/>
</dbReference>
<dbReference type="GO" id="GO:0006302">
    <property type="term" value="P:double-strand break repair"/>
    <property type="evidence" value="ECO:0007669"/>
    <property type="project" value="InterPro"/>
</dbReference>
<dbReference type="PANTHER" id="PTHR30580:SF0">
    <property type="entry name" value="PRIMOSOMAL PROTEIN N"/>
    <property type="match status" value="1"/>
</dbReference>